<dbReference type="EMBL" id="JANAWD010000696">
    <property type="protein sequence ID" value="KAJ3476533.1"/>
    <property type="molecule type" value="Genomic_DNA"/>
</dbReference>
<evidence type="ECO:0000256" key="1">
    <source>
        <dbReference type="SAM" id="MobiDB-lite"/>
    </source>
</evidence>
<proteinExistence type="predicted"/>
<keyword evidence="3" id="KW-1185">Reference proteome</keyword>
<feature type="region of interest" description="Disordered" evidence="1">
    <location>
        <begin position="171"/>
        <end position="212"/>
    </location>
</feature>
<organism evidence="2 3">
    <name type="scientific">Meripilus lineatus</name>
    <dbReference type="NCBI Taxonomy" id="2056292"/>
    <lineage>
        <taxon>Eukaryota</taxon>
        <taxon>Fungi</taxon>
        <taxon>Dikarya</taxon>
        <taxon>Basidiomycota</taxon>
        <taxon>Agaricomycotina</taxon>
        <taxon>Agaricomycetes</taxon>
        <taxon>Polyporales</taxon>
        <taxon>Meripilaceae</taxon>
        <taxon>Meripilus</taxon>
    </lineage>
</organism>
<sequence length="281" mass="32020">MRHKFARYLPSKNYLRILLEFTTSSQLHCPTKMVRAKGYTRTTRLPSNPDVGISEHLKGHIQPPKRTEASMPTFQTMSGDVHKHVHHPPTPRPTAVQHLSTPQDACDVSHKGSRAPTRPGTPNDFLIPITYSQDGTLDRAEWELLAHIREDRGGQFSHHVTHLVNIDHIDPHGPGLYHPRPPSKPTSSYPRSSTPVPDEHHYKDSRTRSSASRHLHINPLELYPHEVHPPKQSDFDNASTLKSYNYESMVSQSYFHQQSDVSHHHRRQQVPSGQPKSQRPA</sequence>
<evidence type="ECO:0000313" key="2">
    <source>
        <dbReference type="EMBL" id="KAJ3476533.1"/>
    </source>
</evidence>
<feature type="region of interest" description="Disordered" evidence="1">
    <location>
        <begin position="80"/>
        <end position="126"/>
    </location>
</feature>
<evidence type="ECO:0000313" key="3">
    <source>
        <dbReference type="Proteomes" id="UP001212997"/>
    </source>
</evidence>
<feature type="compositionally biased region" description="Polar residues" evidence="1">
    <location>
        <begin position="185"/>
        <end position="195"/>
    </location>
</feature>
<feature type="compositionally biased region" description="Polar residues" evidence="1">
    <location>
        <begin position="269"/>
        <end position="281"/>
    </location>
</feature>
<accession>A0AAD5YDL3</accession>
<feature type="region of interest" description="Disordered" evidence="1">
    <location>
        <begin position="42"/>
        <end position="67"/>
    </location>
</feature>
<dbReference type="Proteomes" id="UP001212997">
    <property type="component" value="Unassembled WGS sequence"/>
</dbReference>
<feature type="region of interest" description="Disordered" evidence="1">
    <location>
        <begin position="254"/>
        <end position="281"/>
    </location>
</feature>
<comment type="caution">
    <text evidence="2">The sequence shown here is derived from an EMBL/GenBank/DDBJ whole genome shotgun (WGS) entry which is preliminary data.</text>
</comment>
<dbReference type="AlphaFoldDB" id="A0AAD5YDL3"/>
<protein>
    <submittedName>
        <fullName evidence="2">Uncharacterized protein</fullName>
    </submittedName>
</protein>
<reference evidence="2" key="1">
    <citation type="submission" date="2022-07" db="EMBL/GenBank/DDBJ databases">
        <title>Genome Sequence of Physisporinus lineatus.</title>
        <authorList>
            <person name="Buettner E."/>
        </authorList>
    </citation>
    <scope>NUCLEOTIDE SEQUENCE</scope>
    <source>
        <strain evidence="2">VT162</strain>
    </source>
</reference>
<name>A0AAD5YDL3_9APHY</name>
<feature type="compositionally biased region" description="Basic and acidic residues" evidence="1">
    <location>
        <begin position="197"/>
        <end position="207"/>
    </location>
</feature>
<gene>
    <name evidence="2" type="ORF">NLI96_g11090</name>
</gene>